<evidence type="ECO:0000313" key="2">
    <source>
        <dbReference type="EMBL" id="RWR97684.1"/>
    </source>
</evidence>
<dbReference type="InterPro" id="IPR018930">
    <property type="entry name" value="LEA-18"/>
</dbReference>
<gene>
    <name evidence="2" type="ORF">CKAN_02713400</name>
</gene>
<dbReference type="EMBL" id="QPKB01000015">
    <property type="protein sequence ID" value="RWR97684.1"/>
    <property type="molecule type" value="Genomic_DNA"/>
</dbReference>
<name>A0A443Q3R7_9MAGN</name>
<dbReference type="Pfam" id="PF10714">
    <property type="entry name" value="LEA_6"/>
    <property type="match status" value="1"/>
</dbReference>
<reference evidence="2 3" key="1">
    <citation type="journal article" date="2019" name="Nat. Plants">
        <title>Stout camphor tree genome fills gaps in understanding of flowering plant genome evolution.</title>
        <authorList>
            <person name="Chaw S.M."/>
            <person name="Liu Y.C."/>
            <person name="Wu Y.W."/>
            <person name="Wang H.Y."/>
            <person name="Lin C.I."/>
            <person name="Wu C.S."/>
            <person name="Ke H.M."/>
            <person name="Chang L.Y."/>
            <person name="Hsu C.Y."/>
            <person name="Yang H.T."/>
            <person name="Sudianto E."/>
            <person name="Hsu M.H."/>
            <person name="Wu K.P."/>
            <person name="Wang L.N."/>
            <person name="Leebens-Mack J.H."/>
            <person name="Tsai I.J."/>
        </authorList>
    </citation>
    <scope>NUCLEOTIDE SEQUENCE [LARGE SCALE GENOMIC DNA]</scope>
    <source>
        <strain evidence="3">cv. Chaw 1501</strain>
        <tissue evidence="2">Young leaves</tissue>
    </source>
</reference>
<dbReference type="OrthoDB" id="1929004at2759"/>
<evidence type="ECO:0000313" key="3">
    <source>
        <dbReference type="Proteomes" id="UP000283530"/>
    </source>
</evidence>
<evidence type="ECO:0000256" key="1">
    <source>
        <dbReference type="SAM" id="MobiDB-lite"/>
    </source>
</evidence>
<feature type="region of interest" description="Disordered" evidence="1">
    <location>
        <begin position="60"/>
        <end position="107"/>
    </location>
</feature>
<accession>A0A443Q3R7</accession>
<feature type="compositionally biased region" description="Polar residues" evidence="1">
    <location>
        <begin position="84"/>
        <end position="107"/>
    </location>
</feature>
<proteinExistence type="predicted"/>
<dbReference type="AlphaFoldDB" id="A0A443Q3R7"/>
<keyword evidence="3" id="KW-1185">Reference proteome</keyword>
<protein>
    <submittedName>
        <fullName evidence="2">LEA_6 domain-containing protein</fullName>
    </submittedName>
</protein>
<comment type="caution">
    <text evidence="2">The sequence shown here is derived from an EMBL/GenBank/DDBJ whole genome shotgun (WGS) entry which is preliminary data.</text>
</comment>
<sequence length="107" mass="11725">MEFQRSIKMGEIHVQEWATEGRYDVKCRETGKREEGLESLPLESSPYVNYSDLEDYKSKGYGTRGHLKPAENGKGGGATGAPHPSSTTLTNSNQAMAFDSANSQRAP</sequence>
<organism evidence="2 3">
    <name type="scientific">Cinnamomum micranthum f. kanehirae</name>
    <dbReference type="NCBI Taxonomy" id="337451"/>
    <lineage>
        <taxon>Eukaryota</taxon>
        <taxon>Viridiplantae</taxon>
        <taxon>Streptophyta</taxon>
        <taxon>Embryophyta</taxon>
        <taxon>Tracheophyta</taxon>
        <taxon>Spermatophyta</taxon>
        <taxon>Magnoliopsida</taxon>
        <taxon>Magnoliidae</taxon>
        <taxon>Laurales</taxon>
        <taxon>Lauraceae</taxon>
        <taxon>Cinnamomum</taxon>
    </lineage>
</organism>
<dbReference type="Proteomes" id="UP000283530">
    <property type="component" value="Unassembled WGS sequence"/>
</dbReference>